<dbReference type="SMART" id="SM00895">
    <property type="entry name" value="FCD"/>
    <property type="match status" value="1"/>
</dbReference>
<evidence type="ECO:0000256" key="2">
    <source>
        <dbReference type="ARBA" id="ARBA00023125"/>
    </source>
</evidence>
<dbReference type="GO" id="GO:0003677">
    <property type="term" value="F:DNA binding"/>
    <property type="evidence" value="ECO:0007669"/>
    <property type="project" value="UniProtKB-KW"/>
</dbReference>
<evidence type="ECO:0000259" key="4">
    <source>
        <dbReference type="PROSITE" id="PS50949"/>
    </source>
</evidence>
<dbReference type="SUPFAM" id="SSF46785">
    <property type="entry name" value="Winged helix' DNA-binding domain"/>
    <property type="match status" value="1"/>
</dbReference>
<comment type="caution">
    <text evidence="5">The sequence shown here is derived from an EMBL/GenBank/DDBJ whole genome shotgun (WGS) entry which is preliminary data.</text>
</comment>
<dbReference type="Gene3D" id="1.20.120.530">
    <property type="entry name" value="GntR ligand-binding domain-like"/>
    <property type="match status" value="1"/>
</dbReference>
<dbReference type="PROSITE" id="PS50949">
    <property type="entry name" value="HTH_GNTR"/>
    <property type="match status" value="1"/>
</dbReference>
<dbReference type="PANTHER" id="PTHR43537:SF45">
    <property type="entry name" value="GNTR FAMILY REGULATORY PROTEIN"/>
    <property type="match status" value="1"/>
</dbReference>
<dbReference type="Pfam" id="PF07729">
    <property type="entry name" value="FCD"/>
    <property type="match status" value="1"/>
</dbReference>
<keyword evidence="2" id="KW-0238">DNA-binding</keyword>
<keyword evidence="1" id="KW-0805">Transcription regulation</keyword>
<reference evidence="5" key="1">
    <citation type="journal article" date="2015" name="Nature">
        <title>Complex archaea that bridge the gap between prokaryotes and eukaryotes.</title>
        <authorList>
            <person name="Spang A."/>
            <person name="Saw J.H."/>
            <person name="Jorgensen S.L."/>
            <person name="Zaremba-Niedzwiedzka K."/>
            <person name="Martijn J."/>
            <person name="Lind A.E."/>
            <person name="van Eijk R."/>
            <person name="Schleper C."/>
            <person name="Guy L."/>
            <person name="Ettema T.J."/>
        </authorList>
    </citation>
    <scope>NUCLEOTIDE SEQUENCE</scope>
</reference>
<dbReference type="InterPro" id="IPR036388">
    <property type="entry name" value="WH-like_DNA-bd_sf"/>
</dbReference>
<evidence type="ECO:0000256" key="1">
    <source>
        <dbReference type="ARBA" id="ARBA00023015"/>
    </source>
</evidence>
<proteinExistence type="predicted"/>
<dbReference type="Gene3D" id="1.10.10.10">
    <property type="entry name" value="Winged helix-like DNA-binding domain superfamily/Winged helix DNA-binding domain"/>
    <property type="match status" value="1"/>
</dbReference>
<dbReference type="SMART" id="SM00345">
    <property type="entry name" value="HTH_GNTR"/>
    <property type="match status" value="1"/>
</dbReference>
<dbReference type="Pfam" id="PF00392">
    <property type="entry name" value="GntR"/>
    <property type="match status" value="1"/>
</dbReference>
<gene>
    <name evidence="5" type="ORF">LCGC14_0241110</name>
</gene>
<dbReference type="AlphaFoldDB" id="A0A0F9XBP7"/>
<dbReference type="EMBL" id="LAZR01000122">
    <property type="protein sequence ID" value="KKN89113.1"/>
    <property type="molecule type" value="Genomic_DNA"/>
</dbReference>
<accession>A0A0F9XBP7</accession>
<sequence>MQLLPKGIRRADTDLVLFEGGPTGRGVYDSLRDQIVKLELPPGTPLLRAELAEAYGVSLTPLRDALQQLAKEGLVRIYPQSRTLVTPIDTAAIRDAQFMRIALETEVVRQLAGDIAPGDLARLRSIVALQASIGERPGDIATFQELDEVFHQTLFMAAGHVQSQRVMRSHAGHLERLRRLHLDDNDEAGRAINTKAVLEGHTAILDGIESGNAGGAMEALRRHLQRTVDRIAEKRAAFPDYFVPEKA</sequence>
<protein>
    <recommendedName>
        <fullName evidence="4">HTH gntR-type domain-containing protein</fullName>
    </recommendedName>
</protein>
<dbReference type="InterPro" id="IPR000524">
    <property type="entry name" value="Tscrpt_reg_HTH_GntR"/>
</dbReference>
<dbReference type="InterPro" id="IPR008920">
    <property type="entry name" value="TF_FadR/GntR_C"/>
</dbReference>
<dbReference type="SUPFAM" id="SSF48008">
    <property type="entry name" value="GntR ligand-binding domain-like"/>
    <property type="match status" value="1"/>
</dbReference>
<dbReference type="InterPro" id="IPR036390">
    <property type="entry name" value="WH_DNA-bd_sf"/>
</dbReference>
<feature type="domain" description="HTH gntR-type" evidence="4">
    <location>
        <begin position="21"/>
        <end position="88"/>
    </location>
</feature>
<dbReference type="GO" id="GO:0003700">
    <property type="term" value="F:DNA-binding transcription factor activity"/>
    <property type="evidence" value="ECO:0007669"/>
    <property type="project" value="InterPro"/>
</dbReference>
<evidence type="ECO:0000313" key="5">
    <source>
        <dbReference type="EMBL" id="KKN89113.1"/>
    </source>
</evidence>
<keyword evidence="3" id="KW-0804">Transcription</keyword>
<evidence type="ECO:0000256" key="3">
    <source>
        <dbReference type="ARBA" id="ARBA00023163"/>
    </source>
</evidence>
<dbReference type="InterPro" id="IPR011711">
    <property type="entry name" value="GntR_C"/>
</dbReference>
<dbReference type="PANTHER" id="PTHR43537">
    <property type="entry name" value="TRANSCRIPTIONAL REGULATOR, GNTR FAMILY"/>
    <property type="match status" value="1"/>
</dbReference>
<dbReference type="CDD" id="cd07377">
    <property type="entry name" value="WHTH_GntR"/>
    <property type="match status" value="1"/>
</dbReference>
<name>A0A0F9XBP7_9ZZZZ</name>
<organism evidence="5">
    <name type="scientific">marine sediment metagenome</name>
    <dbReference type="NCBI Taxonomy" id="412755"/>
    <lineage>
        <taxon>unclassified sequences</taxon>
        <taxon>metagenomes</taxon>
        <taxon>ecological metagenomes</taxon>
    </lineage>
</organism>